<sequence length="285" mass="30436">MASSSRDQILPIGLPQGSQRSETTGENLRSGSAPNPPANSGNTPAPNPISPPPPAAGTPPAPTPKPGPADKPKPPAPGQGPSVQHRFLTPTEWARVAHGLGAIREGEEHQVVHPTCWYWPPKGMPDGLYRDAVTERTKYAIGFQLVGALHWFLLILQVTLGAVLTALGSLPQRQATPITVLAAVNTIGAGLLGLLHNSGLPDRYRMDKAQFVLVEDFIKEILDTGIVEADQSVEDVLNECYTRLQYAKATVLANKPEVYSPAAGGGQDKTITSPEPTMHLQLVRR</sequence>
<dbReference type="EMBL" id="OUUZ01000015">
    <property type="protein sequence ID" value="SPQ25181.1"/>
    <property type="molecule type" value="Genomic_DNA"/>
</dbReference>
<dbReference type="InterPro" id="IPR041622">
    <property type="entry name" value="SLATT_fungi"/>
</dbReference>
<feature type="transmembrane region" description="Helical" evidence="2">
    <location>
        <begin position="145"/>
        <end position="169"/>
    </location>
</feature>
<gene>
    <name evidence="4" type="ORF">TT172_LOCUS7600</name>
</gene>
<reference evidence="4 5" key="1">
    <citation type="submission" date="2018-04" db="EMBL/GenBank/DDBJ databases">
        <authorList>
            <person name="Huttner S."/>
            <person name="Dainat J."/>
        </authorList>
    </citation>
    <scope>NUCLEOTIDE SEQUENCE [LARGE SCALE GENOMIC DNA]</scope>
</reference>
<evidence type="ECO:0000313" key="5">
    <source>
        <dbReference type="Proteomes" id="UP000289323"/>
    </source>
</evidence>
<protein>
    <submittedName>
        <fullName evidence="4">0fb1f0e2-ba61-4d0d-aec3-93abd2c136a1</fullName>
    </submittedName>
</protein>
<dbReference type="Pfam" id="PF18142">
    <property type="entry name" value="SLATT_fungal"/>
    <property type="match status" value="1"/>
</dbReference>
<accession>A0A446BRN4</accession>
<name>A0A446BRN4_9PEZI</name>
<evidence type="ECO:0000256" key="2">
    <source>
        <dbReference type="SAM" id="Phobius"/>
    </source>
</evidence>
<dbReference type="PANTHER" id="PTHR38793:SF1">
    <property type="entry name" value="SMODS AND SLOG-ASSOCIATING 2TM EFFECTOR DOMAIN-CONTAINING PROTEIN"/>
    <property type="match status" value="1"/>
</dbReference>
<evidence type="ECO:0000313" key="4">
    <source>
        <dbReference type="EMBL" id="SPQ25181.1"/>
    </source>
</evidence>
<evidence type="ECO:0000256" key="1">
    <source>
        <dbReference type="SAM" id="MobiDB-lite"/>
    </source>
</evidence>
<proteinExistence type="predicted"/>
<feature type="region of interest" description="Disordered" evidence="1">
    <location>
        <begin position="1"/>
        <end position="84"/>
    </location>
</feature>
<dbReference type="NCBIfam" id="NF033635">
    <property type="entry name" value="SLATT_fungal"/>
    <property type="match status" value="1"/>
</dbReference>
<feature type="compositionally biased region" description="Pro residues" evidence="1">
    <location>
        <begin position="45"/>
        <end position="67"/>
    </location>
</feature>
<keyword evidence="2" id="KW-0812">Transmembrane</keyword>
<feature type="compositionally biased region" description="Polar residues" evidence="1">
    <location>
        <begin position="16"/>
        <end position="42"/>
    </location>
</feature>
<organism evidence="4 5">
    <name type="scientific">Thermothielavioides terrestris</name>
    <dbReference type="NCBI Taxonomy" id="2587410"/>
    <lineage>
        <taxon>Eukaryota</taxon>
        <taxon>Fungi</taxon>
        <taxon>Dikarya</taxon>
        <taxon>Ascomycota</taxon>
        <taxon>Pezizomycotina</taxon>
        <taxon>Sordariomycetes</taxon>
        <taxon>Sordariomycetidae</taxon>
        <taxon>Sordariales</taxon>
        <taxon>Chaetomiaceae</taxon>
        <taxon>Thermothielavioides</taxon>
    </lineage>
</organism>
<feature type="transmembrane region" description="Helical" evidence="2">
    <location>
        <begin position="175"/>
        <end position="195"/>
    </location>
</feature>
<evidence type="ECO:0000259" key="3">
    <source>
        <dbReference type="Pfam" id="PF18142"/>
    </source>
</evidence>
<dbReference type="Proteomes" id="UP000289323">
    <property type="component" value="Unassembled WGS sequence"/>
</dbReference>
<dbReference type="AlphaFoldDB" id="A0A446BRN4"/>
<keyword evidence="2" id="KW-1133">Transmembrane helix</keyword>
<dbReference type="PANTHER" id="PTHR38793">
    <property type="entry name" value="SLATT_FUNGAL DOMAIN-CONTAINING PROTEIN-RELATED"/>
    <property type="match status" value="1"/>
</dbReference>
<keyword evidence="2" id="KW-0472">Membrane</keyword>
<feature type="domain" description="SMODS and SLOG-associating 2TM effector" evidence="3">
    <location>
        <begin position="132"/>
        <end position="249"/>
    </location>
</feature>